<evidence type="ECO:0000256" key="3">
    <source>
        <dbReference type="ARBA" id="ARBA00005845"/>
    </source>
</evidence>
<feature type="transmembrane region" description="Helical" evidence="9">
    <location>
        <begin position="757"/>
        <end position="777"/>
    </location>
</feature>
<keyword evidence="5 9" id="KW-0812">Transmembrane</keyword>
<feature type="domain" description="Protein kinase" evidence="10">
    <location>
        <begin position="141"/>
        <end position="451"/>
    </location>
</feature>
<name>A0A498KRI4_MALDO</name>
<evidence type="ECO:0000256" key="5">
    <source>
        <dbReference type="ARBA" id="ARBA00022692"/>
    </source>
</evidence>
<feature type="transmembrane region" description="Helical" evidence="9">
    <location>
        <begin position="789"/>
        <end position="811"/>
    </location>
</feature>
<evidence type="ECO:0000256" key="1">
    <source>
        <dbReference type="ARBA" id="ARBA00004141"/>
    </source>
</evidence>
<dbReference type="InterPro" id="IPR006843">
    <property type="entry name" value="PAP/fibrillin_dom"/>
</dbReference>
<evidence type="ECO:0000256" key="8">
    <source>
        <dbReference type="ARBA" id="ARBA00023136"/>
    </source>
</evidence>
<sequence length="831" mass="93061">MRLGDDLVDSFCVFYLTRLPFPFSVYFDSDRDSSDSILPSQVPSSKLNMPNLPAELFIDEQLTPPWPPFSIFSVCVSGNLSTRLIRPSLMRTIGKTSDWKRRPCLGVRCSSLKMEENAPSDLSVPVEEDSGHVIRFKISDFKILDRVSAGLGGRAGEVVFEAIVKDTDSPLYNTQVVLRRLTSVRAQRRGRRAIEVLKKLARRRLMYHSYSMQVHGYISSATSSGRSSFTLVHGYHGSFSLRHWLQQSDWLPTLEATLALDKESVRKVGDDTVGGSAVSRQLRMTRILMRDLLIGVNYLHSHGLAHTELRLENVHISPVDRHIKVGILGSAADFYEDRPDGTMDNNLDRRQMMIAFDMRCLGFMVAKMVLQELMDPVIFAKFKSFLTKGNDPSCLREFLLQILHRNSSSGNAGLQILDRNWGAGWNLLSLLLATKPSKRVSCLDALTHPFLCGPRWRVVPSIDVIRWGLGSTAMRISEEYIYGQPQRSRLSHFIELMEMLNPHSRPKNWLELLPGKWRLLYCTGRHIGLTFRQPPEQVLIGHVHLTVSSISKLNMNLSFTSDIGFTVMTGKNWPHDKTGVEGKLQVNSLFRLMAGRRLYLKEEENSTGQLSFSPSNARDAFAQKLSGGKWRKALPFKESPSSLPVAKLLSSGVDDVTLNLGDPLSKNLNSAGNVVQEIRIQVPPEMFDLSKLACGTYVDSRLLVLRGLNQSVLGDNEEGGESLLDEESEGLFNLSATQVPIYIANKSMIVFAKPIKFAVLFTFGNLLAVGSTAFLFGPARQLRMMFDTVRVFATAIYLGCVVLALICALLVQPELHSFCSKNGFRTDDSFM</sequence>
<keyword evidence="8 9" id="KW-0472">Membrane</keyword>
<proteinExistence type="inferred from homology"/>
<evidence type="ECO:0000256" key="4">
    <source>
        <dbReference type="ARBA" id="ARBA00022640"/>
    </source>
</evidence>
<dbReference type="SMART" id="SM00220">
    <property type="entry name" value="S_TKc"/>
    <property type="match status" value="1"/>
</dbReference>
<dbReference type="PANTHER" id="PTHR46699:SF6">
    <property type="entry name" value="PLASTID-LIPID-ASSOCIATED PROTEIN 14, CHLOROPLASTIC-RELATED"/>
    <property type="match status" value="1"/>
</dbReference>
<comment type="caution">
    <text evidence="11">The sequence shown here is derived from an EMBL/GenBank/DDBJ whole genome shotgun (WGS) entry which is preliminary data.</text>
</comment>
<protein>
    <recommendedName>
        <fullName evidence="10">Protein kinase domain-containing protein</fullName>
    </recommendedName>
</protein>
<dbReference type="Pfam" id="PF04178">
    <property type="entry name" value="Got1"/>
    <property type="match status" value="1"/>
</dbReference>
<dbReference type="Proteomes" id="UP000290289">
    <property type="component" value="Chromosome 1"/>
</dbReference>
<dbReference type="GO" id="GO:0005524">
    <property type="term" value="F:ATP binding"/>
    <property type="evidence" value="ECO:0007669"/>
    <property type="project" value="InterPro"/>
</dbReference>
<keyword evidence="6" id="KW-0809">Transit peptide</keyword>
<evidence type="ECO:0000256" key="6">
    <source>
        <dbReference type="ARBA" id="ARBA00022946"/>
    </source>
</evidence>
<dbReference type="STRING" id="3750.A0A498KRI4"/>
<dbReference type="GO" id="GO:0016020">
    <property type="term" value="C:membrane"/>
    <property type="evidence" value="ECO:0007669"/>
    <property type="project" value="UniProtKB-SubCell"/>
</dbReference>
<evidence type="ECO:0000256" key="7">
    <source>
        <dbReference type="ARBA" id="ARBA00022989"/>
    </source>
</evidence>
<reference evidence="11 12" key="1">
    <citation type="submission" date="2018-10" db="EMBL/GenBank/DDBJ databases">
        <title>A high-quality apple genome assembly.</title>
        <authorList>
            <person name="Hu J."/>
        </authorList>
    </citation>
    <scope>NUCLEOTIDE SEQUENCE [LARGE SCALE GENOMIC DNA]</scope>
    <source>
        <strain evidence="12">cv. HFTH1</strain>
        <tissue evidence="11">Young leaf</tissue>
    </source>
</reference>
<comment type="subcellular location">
    <subcellularLocation>
        <location evidence="1">Membrane</location>
        <topology evidence="1">Multi-pass membrane protein</topology>
    </subcellularLocation>
    <subcellularLocation>
        <location evidence="2">Plastid</location>
    </subcellularLocation>
</comment>
<dbReference type="PROSITE" id="PS50011">
    <property type="entry name" value="PROTEIN_KINASE_DOM"/>
    <property type="match status" value="1"/>
</dbReference>
<dbReference type="Pfam" id="PF04755">
    <property type="entry name" value="PAP_fibrillin"/>
    <property type="match status" value="1"/>
</dbReference>
<dbReference type="SUPFAM" id="SSF56112">
    <property type="entry name" value="Protein kinase-like (PK-like)"/>
    <property type="match status" value="1"/>
</dbReference>
<dbReference type="PANTHER" id="PTHR46699">
    <property type="entry name" value="SERINE/THREONINE-PROTEIN KINASE STN8, CHLOROPLASTIC-RELATED"/>
    <property type="match status" value="1"/>
</dbReference>
<gene>
    <name evidence="11" type="ORF">DVH24_022416</name>
</gene>
<evidence type="ECO:0000256" key="2">
    <source>
        <dbReference type="ARBA" id="ARBA00004474"/>
    </source>
</evidence>
<dbReference type="InterPro" id="IPR007305">
    <property type="entry name" value="Vesicle_transpt_Got1/SFT2"/>
</dbReference>
<evidence type="ECO:0000256" key="9">
    <source>
        <dbReference type="SAM" id="Phobius"/>
    </source>
</evidence>
<dbReference type="InterPro" id="IPR000719">
    <property type="entry name" value="Prot_kinase_dom"/>
</dbReference>
<accession>A0A498KRI4</accession>
<dbReference type="GO" id="GO:0009536">
    <property type="term" value="C:plastid"/>
    <property type="evidence" value="ECO:0007669"/>
    <property type="project" value="UniProtKB-SubCell"/>
</dbReference>
<keyword evidence="4" id="KW-0934">Plastid</keyword>
<evidence type="ECO:0000313" key="12">
    <source>
        <dbReference type="Proteomes" id="UP000290289"/>
    </source>
</evidence>
<dbReference type="GO" id="GO:0016192">
    <property type="term" value="P:vesicle-mediated transport"/>
    <property type="evidence" value="ECO:0007669"/>
    <property type="project" value="InterPro"/>
</dbReference>
<keyword evidence="7 9" id="KW-1133">Transmembrane helix</keyword>
<organism evidence="11 12">
    <name type="scientific">Malus domestica</name>
    <name type="common">Apple</name>
    <name type="synonym">Pyrus malus</name>
    <dbReference type="NCBI Taxonomy" id="3750"/>
    <lineage>
        <taxon>Eukaryota</taxon>
        <taxon>Viridiplantae</taxon>
        <taxon>Streptophyta</taxon>
        <taxon>Embryophyta</taxon>
        <taxon>Tracheophyta</taxon>
        <taxon>Spermatophyta</taxon>
        <taxon>Magnoliopsida</taxon>
        <taxon>eudicotyledons</taxon>
        <taxon>Gunneridae</taxon>
        <taxon>Pentapetalae</taxon>
        <taxon>rosids</taxon>
        <taxon>fabids</taxon>
        <taxon>Rosales</taxon>
        <taxon>Rosaceae</taxon>
        <taxon>Amygdaloideae</taxon>
        <taxon>Maleae</taxon>
        <taxon>Malus</taxon>
    </lineage>
</organism>
<keyword evidence="12" id="KW-1185">Reference proteome</keyword>
<dbReference type="AlphaFoldDB" id="A0A498KRI4"/>
<dbReference type="Gene3D" id="1.10.510.10">
    <property type="entry name" value="Transferase(Phosphotransferase) domain 1"/>
    <property type="match status" value="1"/>
</dbReference>
<dbReference type="GO" id="GO:0004672">
    <property type="term" value="F:protein kinase activity"/>
    <property type="evidence" value="ECO:0007669"/>
    <property type="project" value="InterPro"/>
</dbReference>
<evidence type="ECO:0000313" key="11">
    <source>
        <dbReference type="EMBL" id="RXI08272.1"/>
    </source>
</evidence>
<evidence type="ECO:0000259" key="10">
    <source>
        <dbReference type="PROSITE" id="PS50011"/>
    </source>
</evidence>
<dbReference type="EMBL" id="RDQH01000327">
    <property type="protein sequence ID" value="RXI08272.1"/>
    <property type="molecule type" value="Genomic_DNA"/>
</dbReference>
<comment type="similarity">
    <text evidence="3">Belongs to the PAP/fibrillin family.</text>
</comment>
<dbReference type="InterPro" id="IPR011009">
    <property type="entry name" value="Kinase-like_dom_sf"/>
</dbReference>
<dbReference type="GO" id="GO:0012505">
    <property type="term" value="C:endomembrane system"/>
    <property type="evidence" value="ECO:0007669"/>
    <property type="project" value="UniProtKB-ARBA"/>
</dbReference>